<gene>
    <name evidence="20" type="primary">cdsA</name>
    <name evidence="20" type="ordered locus">ACP_1613</name>
</gene>
<dbReference type="EMBL" id="CP001472">
    <property type="protein sequence ID" value="ACO32781.1"/>
    <property type="molecule type" value="Genomic_DNA"/>
</dbReference>
<evidence type="ECO:0000256" key="17">
    <source>
        <dbReference type="ARBA" id="ARBA00023264"/>
    </source>
</evidence>
<evidence type="ECO:0000256" key="12">
    <source>
        <dbReference type="ARBA" id="ARBA00022695"/>
    </source>
</evidence>
<feature type="transmembrane region" description="Helical" evidence="19">
    <location>
        <begin position="84"/>
        <end position="102"/>
    </location>
</feature>
<keyword evidence="14" id="KW-0443">Lipid metabolism</keyword>
<dbReference type="Pfam" id="PF01148">
    <property type="entry name" value="CTP_transf_1"/>
    <property type="match status" value="1"/>
</dbReference>
<evidence type="ECO:0000256" key="7">
    <source>
        <dbReference type="ARBA" id="ARBA00019373"/>
    </source>
</evidence>
<comment type="subcellular location">
    <subcellularLocation>
        <location evidence="2">Cell membrane</location>
        <topology evidence="2">Multi-pass membrane protein</topology>
    </subcellularLocation>
</comment>
<dbReference type="PROSITE" id="PS01315">
    <property type="entry name" value="CDS"/>
    <property type="match status" value="1"/>
</dbReference>
<dbReference type="GO" id="GO:0016024">
    <property type="term" value="P:CDP-diacylglycerol biosynthetic process"/>
    <property type="evidence" value="ECO:0007669"/>
    <property type="project" value="UniProtKB-UniPathway"/>
</dbReference>
<evidence type="ECO:0000256" key="4">
    <source>
        <dbReference type="ARBA" id="ARBA00005189"/>
    </source>
</evidence>
<evidence type="ECO:0000256" key="8">
    <source>
        <dbReference type="ARBA" id="ARBA00022475"/>
    </source>
</evidence>
<feature type="transmembrane region" description="Helical" evidence="19">
    <location>
        <begin position="61"/>
        <end position="78"/>
    </location>
</feature>
<evidence type="ECO:0000256" key="1">
    <source>
        <dbReference type="ARBA" id="ARBA00001698"/>
    </source>
</evidence>
<evidence type="ECO:0000256" key="18">
    <source>
        <dbReference type="RuleBase" id="RU003938"/>
    </source>
</evidence>
<dbReference type="eggNOG" id="COG4589">
    <property type="taxonomic scope" value="Bacteria"/>
</dbReference>
<dbReference type="GO" id="GO:0004605">
    <property type="term" value="F:phosphatidate cytidylyltransferase activity"/>
    <property type="evidence" value="ECO:0007669"/>
    <property type="project" value="UniProtKB-EC"/>
</dbReference>
<dbReference type="STRING" id="240015.ACP_1613"/>
<dbReference type="PANTHER" id="PTHR46382:SF1">
    <property type="entry name" value="PHOSPHATIDATE CYTIDYLYLTRANSFERASE"/>
    <property type="match status" value="1"/>
</dbReference>
<feature type="transmembrane region" description="Helical" evidence="19">
    <location>
        <begin position="7"/>
        <end position="26"/>
    </location>
</feature>
<evidence type="ECO:0000256" key="11">
    <source>
        <dbReference type="ARBA" id="ARBA00022692"/>
    </source>
</evidence>
<accession>C1F759</accession>
<feature type="transmembrane region" description="Helical" evidence="19">
    <location>
        <begin position="178"/>
        <end position="201"/>
    </location>
</feature>
<keyword evidence="13 19" id="KW-1133">Transmembrane helix</keyword>
<evidence type="ECO:0000313" key="20">
    <source>
        <dbReference type="EMBL" id="ACO32781.1"/>
    </source>
</evidence>
<comment type="similarity">
    <text evidence="5 18">Belongs to the CDS family.</text>
</comment>
<keyword evidence="10 18" id="KW-0808">Transferase</keyword>
<name>C1F759_ACIC5</name>
<feature type="transmembrane region" description="Helical" evidence="19">
    <location>
        <begin position="213"/>
        <end position="233"/>
    </location>
</feature>
<evidence type="ECO:0000256" key="5">
    <source>
        <dbReference type="ARBA" id="ARBA00010185"/>
    </source>
</evidence>
<evidence type="ECO:0000313" key="21">
    <source>
        <dbReference type="Proteomes" id="UP000002207"/>
    </source>
</evidence>
<dbReference type="KEGG" id="aca:ACP_1613"/>
<dbReference type="EC" id="2.7.7.41" evidence="6 18"/>
<evidence type="ECO:0000256" key="14">
    <source>
        <dbReference type="ARBA" id="ARBA00023098"/>
    </source>
</evidence>
<evidence type="ECO:0000256" key="10">
    <source>
        <dbReference type="ARBA" id="ARBA00022679"/>
    </source>
</evidence>
<comment type="pathway">
    <text evidence="3 18">Phospholipid metabolism; CDP-diacylglycerol biosynthesis; CDP-diacylglycerol from sn-glycerol 3-phosphate: step 3/3.</text>
</comment>
<evidence type="ECO:0000256" key="3">
    <source>
        <dbReference type="ARBA" id="ARBA00005119"/>
    </source>
</evidence>
<dbReference type="PANTHER" id="PTHR46382">
    <property type="entry name" value="PHOSPHATIDATE CYTIDYLYLTRANSFERASE"/>
    <property type="match status" value="1"/>
</dbReference>
<evidence type="ECO:0000256" key="19">
    <source>
        <dbReference type="SAM" id="Phobius"/>
    </source>
</evidence>
<dbReference type="GO" id="GO:0005886">
    <property type="term" value="C:plasma membrane"/>
    <property type="evidence" value="ECO:0007669"/>
    <property type="project" value="UniProtKB-SubCell"/>
</dbReference>
<keyword evidence="16" id="KW-0594">Phospholipid biosynthesis</keyword>
<evidence type="ECO:0000256" key="6">
    <source>
        <dbReference type="ARBA" id="ARBA00012487"/>
    </source>
</evidence>
<evidence type="ECO:0000256" key="15">
    <source>
        <dbReference type="ARBA" id="ARBA00023136"/>
    </source>
</evidence>
<evidence type="ECO:0000256" key="16">
    <source>
        <dbReference type="ARBA" id="ARBA00023209"/>
    </source>
</evidence>
<organism evidence="20 21">
    <name type="scientific">Acidobacterium capsulatum (strain ATCC 51196 / DSM 11244 / BCRC 80197 / JCM 7670 / NBRC 15755 / NCIMB 13165 / 161)</name>
    <dbReference type="NCBI Taxonomy" id="240015"/>
    <lineage>
        <taxon>Bacteria</taxon>
        <taxon>Pseudomonadati</taxon>
        <taxon>Acidobacteriota</taxon>
        <taxon>Terriglobia</taxon>
        <taxon>Terriglobales</taxon>
        <taxon>Acidobacteriaceae</taxon>
        <taxon>Acidobacterium</taxon>
    </lineage>
</organism>
<dbReference type="UniPathway" id="UPA00557">
    <property type="reaction ID" value="UER00614"/>
</dbReference>
<protein>
    <recommendedName>
        <fullName evidence="7 18">Phosphatidate cytidylyltransferase</fullName>
        <ecNumber evidence="6 18">2.7.7.41</ecNumber>
    </recommendedName>
</protein>
<sequence length="280" mass="29909">MYPSIGMKRILTAVVLIPIAILLVFWAPFWLFTLACAAVAELALWEYLALADGMGAKTPRVATCIAVAVLFFFAFRFPDLLTPLLGGIALILLALCTFRSPLNRILPDAAFSTFGVFYIGLSLITLPLLSAQENGPALLLFLFFAVWAGDIAALYIGKLFGRHKMAPHLSPGKTWEGAAASLAASALSALFLIWLAGFLANHGVNALSYPGSIVHWLILAVLLNAAAQLGDLVESGLKRGAGVKDSGTLLPGHGGMLDRIDALLLAAPLLWYAQIAQQYF</sequence>
<proteinExistence type="inferred from homology"/>
<dbReference type="AlphaFoldDB" id="C1F759"/>
<comment type="pathway">
    <text evidence="4">Lipid metabolism.</text>
</comment>
<feature type="transmembrane region" description="Helical" evidence="19">
    <location>
        <begin position="137"/>
        <end position="157"/>
    </location>
</feature>
<feature type="transmembrane region" description="Helical" evidence="19">
    <location>
        <begin position="109"/>
        <end position="131"/>
    </location>
</feature>
<keyword evidence="17" id="KW-1208">Phospholipid metabolism</keyword>
<evidence type="ECO:0000256" key="2">
    <source>
        <dbReference type="ARBA" id="ARBA00004651"/>
    </source>
</evidence>
<comment type="catalytic activity">
    <reaction evidence="1 18">
        <text>a 1,2-diacyl-sn-glycero-3-phosphate + CTP + H(+) = a CDP-1,2-diacyl-sn-glycerol + diphosphate</text>
        <dbReference type="Rhea" id="RHEA:16229"/>
        <dbReference type="ChEBI" id="CHEBI:15378"/>
        <dbReference type="ChEBI" id="CHEBI:33019"/>
        <dbReference type="ChEBI" id="CHEBI:37563"/>
        <dbReference type="ChEBI" id="CHEBI:58332"/>
        <dbReference type="ChEBI" id="CHEBI:58608"/>
        <dbReference type="EC" id="2.7.7.41"/>
    </reaction>
</comment>
<keyword evidence="8" id="KW-1003">Cell membrane</keyword>
<keyword evidence="12 18" id="KW-0548">Nucleotidyltransferase</keyword>
<evidence type="ECO:0000256" key="9">
    <source>
        <dbReference type="ARBA" id="ARBA00022516"/>
    </source>
</evidence>
<evidence type="ECO:0000256" key="13">
    <source>
        <dbReference type="ARBA" id="ARBA00022989"/>
    </source>
</evidence>
<dbReference type="InterPro" id="IPR000374">
    <property type="entry name" value="PC_trans"/>
</dbReference>
<dbReference type="HOGENOM" id="CLU_037294_3_3_0"/>
<dbReference type="Proteomes" id="UP000002207">
    <property type="component" value="Chromosome"/>
</dbReference>
<keyword evidence="11 18" id="KW-0812">Transmembrane</keyword>
<keyword evidence="15 19" id="KW-0472">Membrane</keyword>
<reference evidence="20 21" key="1">
    <citation type="journal article" date="2009" name="Appl. Environ. Microbiol.">
        <title>Three genomes from the phylum Acidobacteria provide insight into the lifestyles of these microorganisms in soils.</title>
        <authorList>
            <person name="Ward N.L."/>
            <person name="Challacombe J.F."/>
            <person name="Janssen P.H."/>
            <person name="Henrissat B."/>
            <person name="Coutinho P.M."/>
            <person name="Wu M."/>
            <person name="Xie G."/>
            <person name="Haft D.H."/>
            <person name="Sait M."/>
            <person name="Badger J."/>
            <person name="Barabote R.D."/>
            <person name="Bradley B."/>
            <person name="Brettin T.S."/>
            <person name="Brinkac L.M."/>
            <person name="Bruce D."/>
            <person name="Creasy T."/>
            <person name="Daugherty S.C."/>
            <person name="Davidsen T.M."/>
            <person name="DeBoy R.T."/>
            <person name="Detter J.C."/>
            <person name="Dodson R.J."/>
            <person name="Durkin A.S."/>
            <person name="Ganapathy A."/>
            <person name="Gwinn-Giglio M."/>
            <person name="Han C.S."/>
            <person name="Khouri H."/>
            <person name="Kiss H."/>
            <person name="Kothari S.P."/>
            <person name="Madupu R."/>
            <person name="Nelson K.E."/>
            <person name="Nelson W.C."/>
            <person name="Paulsen I."/>
            <person name="Penn K."/>
            <person name="Ren Q."/>
            <person name="Rosovitz M.J."/>
            <person name="Selengut J.D."/>
            <person name="Shrivastava S."/>
            <person name="Sullivan S.A."/>
            <person name="Tapia R."/>
            <person name="Thompson L.S."/>
            <person name="Watkins K.L."/>
            <person name="Yang Q."/>
            <person name="Yu C."/>
            <person name="Zafar N."/>
            <person name="Zhou L."/>
            <person name="Kuske C.R."/>
        </authorList>
    </citation>
    <scope>NUCLEOTIDE SEQUENCE [LARGE SCALE GENOMIC DNA]</scope>
    <source>
        <strain evidence="21">ATCC 51196 / DSM 11244 / BCRC 80197 / JCM 7670 / NBRC 15755 / NCIMB 13165 / 161</strain>
    </source>
</reference>
<dbReference type="InParanoid" id="C1F759"/>
<keyword evidence="9" id="KW-0444">Lipid biosynthesis</keyword>
<keyword evidence="21" id="KW-1185">Reference proteome</keyword>
<dbReference type="FunCoup" id="C1F759">
    <property type="interactions" value="397"/>
</dbReference>